<dbReference type="PANTHER" id="PTHR30146:SF109">
    <property type="entry name" value="HTH-TYPE TRANSCRIPTIONAL REGULATOR GALS"/>
    <property type="match status" value="1"/>
</dbReference>
<protein>
    <submittedName>
        <fullName evidence="5">LacI family transcriptional regulator</fullName>
    </submittedName>
</protein>
<dbReference type="OrthoDB" id="9775106at2"/>
<dbReference type="EMBL" id="MSZX01000006">
    <property type="protein sequence ID" value="OPA76804.1"/>
    <property type="molecule type" value="Genomic_DNA"/>
</dbReference>
<sequence length="330" mass="37101">MKVSIFDVARKSGLSVVTVSRVLNNSPSVREKNRQRVLNAMKELDYHPNAAARSLARGKTRIVGLIATTLQDSFLDEVMREITTALESHGYFLALSVSADKQDKNHYLIQEERVDGLILLSPIHEAEYVYELNKRNLPFVLVDNQTNIPSTSSVIVENDKGGYDATKYLLELGHTKIAHIRGPHLFRSANEREKGFLRALREAGLEPFAVEQGEFSINEGYRIARKWLDEDRLPTAIFAGDDYLATGVINALLEAGIRVPEQVSVIGYDDQFLAQELRPLLTTVRQPAQQIAHHTVDIILKLIQGTLQDSVTVKLRPELIIRDSTQRLKP</sequence>
<comment type="caution">
    <text evidence="5">The sequence shown here is derived from an EMBL/GenBank/DDBJ whole genome shotgun (WGS) entry which is preliminary data.</text>
</comment>
<keyword evidence="6" id="KW-1185">Reference proteome</keyword>
<feature type="domain" description="HTH lacI-type" evidence="4">
    <location>
        <begin position="3"/>
        <end position="57"/>
    </location>
</feature>
<dbReference type="CDD" id="cd01392">
    <property type="entry name" value="HTH_LacI"/>
    <property type="match status" value="1"/>
</dbReference>
<dbReference type="SUPFAM" id="SSF53822">
    <property type="entry name" value="Periplasmic binding protein-like I"/>
    <property type="match status" value="1"/>
</dbReference>
<evidence type="ECO:0000259" key="4">
    <source>
        <dbReference type="PROSITE" id="PS50932"/>
    </source>
</evidence>
<name>A0A1T2XA72_9BACL</name>
<dbReference type="Gene3D" id="3.40.50.2300">
    <property type="match status" value="2"/>
</dbReference>
<dbReference type="InterPro" id="IPR046335">
    <property type="entry name" value="LacI/GalR-like_sensor"/>
</dbReference>
<evidence type="ECO:0000313" key="5">
    <source>
        <dbReference type="EMBL" id="OPA76804.1"/>
    </source>
</evidence>
<keyword evidence="1" id="KW-0805">Transcription regulation</keyword>
<evidence type="ECO:0000313" key="6">
    <source>
        <dbReference type="Proteomes" id="UP000190188"/>
    </source>
</evidence>
<dbReference type="STRING" id="1324314.BVG16_16720"/>
<dbReference type="InterPro" id="IPR028082">
    <property type="entry name" value="Peripla_BP_I"/>
</dbReference>
<dbReference type="InterPro" id="IPR000843">
    <property type="entry name" value="HTH_LacI"/>
</dbReference>
<keyword evidence="2" id="KW-0238">DNA-binding</keyword>
<dbReference type="RefSeq" id="WP_078499821.1">
    <property type="nucleotide sequence ID" value="NZ_MSZX01000006.1"/>
</dbReference>
<organism evidence="5 6">
    <name type="scientific">Paenibacillus selenitireducens</name>
    <dbReference type="NCBI Taxonomy" id="1324314"/>
    <lineage>
        <taxon>Bacteria</taxon>
        <taxon>Bacillati</taxon>
        <taxon>Bacillota</taxon>
        <taxon>Bacilli</taxon>
        <taxon>Bacillales</taxon>
        <taxon>Paenibacillaceae</taxon>
        <taxon>Paenibacillus</taxon>
    </lineage>
</organism>
<dbReference type="GO" id="GO:0000976">
    <property type="term" value="F:transcription cis-regulatory region binding"/>
    <property type="evidence" value="ECO:0007669"/>
    <property type="project" value="TreeGrafter"/>
</dbReference>
<dbReference type="Pfam" id="PF13377">
    <property type="entry name" value="Peripla_BP_3"/>
    <property type="match status" value="1"/>
</dbReference>
<dbReference type="PROSITE" id="PS50932">
    <property type="entry name" value="HTH_LACI_2"/>
    <property type="match status" value="1"/>
</dbReference>
<dbReference type="InterPro" id="IPR010982">
    <property type="entry name" value="Lambda_DNA-bd_dom_sf"/>
</dbReference>
<evidence type="ECO:0000256" key="3">
    <source>
        <dbReference type="ARBA" id="ARBA00023163"/>
    </source>
</evidence>
<proteinExistence type="predicted"/>
<dbReference type="SMART" id="SM00354">
    <property type="entry name" value="HTH_LACI"/>
    <property type="match status" value="1"/>
</dbReference>
<reference evidence="5 6" key="1">
    <citation type="submission" date="2017-01" db="EMBL/GenBank/DDBJ databases">
        <title>Genome analysis of Paenibacillus selenitrireducens ES3-24.</title>
        <authorList>
            <person name="Xu D."/>
            <person name="Yao R."/>
            <person name="Zheng S."/>
        </authorList>
    </citation>
    <scope>NUCLEOTIDE SEQUENCE [LARGE SCALE GENOMIC DNA]</scope>
    <source>
        <strain evidence="5 6">ES3-24</strain>
    </source>
</reference>
<dbReference type="SUPFAM" id="SSF47413">
    <property type="entry name" value="lambda repressor-like DNA-binding domains"/>
    <property type="match status" value="1"/>
</dbReference>
<gene>
    <name evidence="5" type="ORF">BVG16_16720</name>
</gene>
<dbReference type="Pfam" id="PF00356">
    <property type="entry name" value="LacI"/>
    <property type="match status" value="1"/>
</dbReference>
<dbReference type="PANTHER" id="PTHR30146">
    <property type="entry name" value="LACI-RELATED TRANSCRIPTIONAL REPRESSOR"/>
    <property type="match status" value="1"/>
</dbReference>
<dbReference type="CDD" id="cd06267">
    <property type="entry name" value="PBP1_LacI_sugar_binding-like"/>
    <property type="match status" value="1"/>
</dbReference>
<dbReference type="Proteomes" id="UP000190188">
    <property type="component" value="Unassembled WGS sequence"/>
</dbReference>
<evidence type="ECO:0000256" key="2">
    <source>
        <dbReference type="ARBA" id="ARBA00023125"/>
    </source>
</evidence>
<keyword evidence="3" id="KW-0804">Transcription</keyword>
<dbReference type="AlphaFoldDB" id="A0A1T2XA72"/>
<evidence type="ECO:0000256" key="1">
    <source>
        <dbReference type="ARBA" id="ARBA00023015"/>
    </source>
</evidence>
<dbReference type="GO" id="GO:0003700">
    <property type="term" value="F:DNA-binding transcription factor activity"/>
    <property type="evidence" value="ECO:0007669"/>
    <property type="project" value="TreeGrafter"/>
</dbReference>
<accession>A0A1T2XA72</accession>
<dbReference type="Gene3D" id="1.10.260.40">
    <property type="entry name" value="lambda repressor-like DNA-binding domains"/>
    <property type="match status" value="1"/>
</dbReference>